<evidence type="ECO:0008006" key="3">
    <source>
        <dbReference type="Google" id="ProtNLM"/>
    </source>
</evidence>
<organism evidence="1 2">
    <name type="scientific">Chrysophaeum taylorii</name>
    <dbReference type="NCBI Taxonomy" id="2483200"/>
    <lineage>
        <taxon>Eukaryota</taxon>
        <taxon>Sar</taxon>
        <taxon>Stramenopiles</taxon>
        <taxon>Ochrophyta</taxon>
        <taxon>Pelagophyceae</taxon>
        <taxon>Pelagomonadales</taxon>
        <taxon>Pelagomonadaceae</taxon>
        <taxon>Chrysophaeum</taxon>
    </lineage>
</organism>
<dbReference type="Pfam" id="PF06041">
    <property type="entry name" value="DUF924"/>
    <property type="match status" value="1"/>
</dbReference>
<dbReference type="Proteomes" id="UP001230188">
    <property type="component" value="Unassembled WGS sequence"/>
</dbReference>
<comment type="caution">
    <text evidence="1">The sequence shown here is derived from an EMBL/GenBank/DDBJ whole genome shotgun (WGS) entry which is preliminary data.</text>
</comment>
<proteinExistence type="predicted"/>
<name>A0AAD7UJ47_9STRA</name>
<accession>A0AAD7UJ47</accession>
<gene>
    <name evidence="1" type="ORF">CTAYLR_009268</name>
</gene>
<dbReference type="InterPro" id="IPR010323">
    <property type="entry name" value="DUF924"/>
</dbReference>
<protein>
    <recommendedName>
        <fullName evidence="3">DUF924 domain-containing protein</fullName>
    </recommendedName>
</protein>
<dbReference type="EMBL" id="JAQMWT010000239">
    <property type="protein sequence ID" value="KAJ8606968.1"/>
    <property type="molecule type" value="Genomic_DNA"/>
</dbReference>
<dbReference type="SUPFAM" id="SSF48452">
    <property type="entry name" value="TPR-like"/>
    <property type="match status" value="1"/>
</dbReference>
<evidence type="ECO:0000313" key="2">
    <source>
        <dbReference type="Proteomes" id="UP001230188"/>
    </source>
</evidence>
<dbReference type="InterPro" id="IPR011990">
    <property type="entry name" value="TPR-like_helical_dom_sf"/>
</dbReference>
<keyword evidence="2" id="KW-1185">Reference proteome</keyword>
<reference evidence="1" key="1">
    <citation type="submission" date="2023-01" db="EMBL/GenBank/DDBJ databases">
        <title>Metagenome sequencing of chrysophaentin producing Chrysophaeum taylorii.</title>
        <authorList>
            <person name="Davison J."/>
            <person name="Bewley C."/>
        </authorList>
    </citation>
    <scope>NUCLEOTIDE SEQUENCE</scope>
    <source>
        <strain evidence="1">NIES-1699</strain>
    </source>
</reference>
<dbReference type="Gene3D" id="1.25.40.10">
    <property type="entry name" value="Tetratricopeptide repeat domain"/>
    <property type="match status" value="1"/>
</dbReference>
<dbReference type="AlphaFoldDB" id="A0AAD7UJ47"/>
<evidence type="ECO:0000313" key="1">
    <source>
        <dbReference type="EMBL" id="KAJ8606968.1"/>
    </source>
</evidence>
<dbReference type="Gene3D" id="1.20.58.320">
    <property type="entry name" value="TPR-like"/>
    <property type="match status" value="1"/>
</dbReference>
<sequence>MALQLPADKTALSVLRRWFGACYDDGFAAASLVASDKLWWGIRHPPGGGPPTPVPQDEKRRTDKALADEFGGVIAQAKKGELDAWRDDGSRGTLAWIILCDQMSRNAYRGTAEAFAMDDRTPDWTLGLMQKWGDLHPIEKMFALLPLEHSENPRHHDACLRAFDQLCHDTRDAPPYIRGRVALGAKHAKDHADVVRQWGRYPHRNAILGRQSTPQELAFLETATSWGQ</sequence>